<feature type="transmembrane region" description="Helical" evidence="2">
    <location>
        <begin position="96"/>
        <end position="121"/>
    </location>
</feature>
<keyword evidence="4" id="KW-1185">Reference proteome</keyword>
<dbReference type="RefSeq" id="WP_260902504.1">
    <property type="nucleotide sequence ID" value="NZ_JAOCZP010000003.1"/>
</dbReference>
<accession>A0ABT2LLK2</accession>
<keyword evidence="1" id="KW-0175">Coiled coil</keyword>
<evidence type="ECO:0000256" key="2">
    <source>
        <dbReference type="SAM" id="Phobius"/>
    </source>
</evidence>
<keyword evidence="2" id="KW-0812">Transmembrane</keyword>
<keyword evidence="2" id="KW-1133">Transmembrane helix</keyword>
<feature type="coiled-coil region" evidence="1">
    <location>
        <begin position="13"/>
        <end position="40"/>
    </location>
</feature>
<protein>
    <submittedName>
        <fullName evidence="3">DUF1515 domain-containing protein</fullName>
    </submittedName>
</protein>
<organism evidence="3 4">
    <name type="scientific">Chelativorans salis</name>
    <dbReference type="NCBI Taxonomy" id="2978478"/>
    <lineage>
        <taxon>Bacteria</taxon>
        <taxon>Pseudomonadati</taxon>
        <taxon>Pseudomonadota</taxon>
        <taxon>Alphaproteobacteria</taxon>
        <taxon>Hyphomicrobiales</taxon>
        <taxon>Phyllobacteriaceae</taxon>
        <taxon>Chelativorans</taxon>
    </lineage>
</organism>
<dbReference type="Pfam" id="PF07439">
    <property type="entry name" value="DUF1515"/>
    <property type="match status" value="1"/>
</dbReference>
<proteinExistence type="predicted"/>
<evidence type="ECO:0000313" key="4">
    <source>
        <dbReference type="Proteomes" id="UP001320831"/>
    </source>
</evidence>
<gene>
    <name evidence="3" type="ORF">N5A92_10560</name>
</gene>
<reference evidence="3 4" key="1">
    <citation type="submission" date="2022-09" db="EMBL/GenBank/DDBJ databases">
        <title>Chelativorans salina sp. nov., a novel slightly halophilic bacterium isolated from a saline lake sediment enrichment.</title>
        <authorList>
            <person name="Gao L."/>
            <person name="Fang B.-Z."/>
            <person name="Li W.-J."/>
        </authorList>
    </citation>
    <scope>NUCLEOTIDE SEQUENCE [LARGE SCALE GENOMIC DNA]</scope>
    <source>
        <strain evidence="3 4">EGI FJ00035</strain>
    </source>
</reference>
<evidence type="ECO:0000256" key="1">
    <source>
        <dbReference type="SAM" id="Coils"/>
    </source>
</evidence>
<dbReference type="EMBL" id="JAOCZP010000003">
    <property type="protein sequence ID" value="MCT7375471.1"/>
    <property type="molecule type" value="Genomic_DNA"/>
</dbReference>
<evidence type="ECO:0000313" key="3">
    <source>
        <dbReference type="EMBL" id="MCT7375471.1"/>
    </source>
</evidence>
<dbReference type="Proteomes" id="UP001320831">
    <property type="component" value="Unassembled WGS sequence"/>
</dbReference>
<name>A0ABT2LLK2_9HYPH</name>
<dbReference type="InterPro" id="IPR010889">
    <property type="entry name" value="DUF1515"/>
</dbReference>
<comment type="caution">
    <text evidence="3">The sequence shown here is derived from an EMBL/GenBank/DDBJ whole genome shotgun (WGS) entry which is preliminary data.</text>
</comment>
<keyword evidence="2" id="KW-0472">Membrane</keyword>
<sequence>MAQTSLNEIYKAVGELTNAVQGLQRQIEGNEKRNAESIRKADQSRANVHRRLDEVVMRTTHLESDMMSVKGKVESVQTVTDDIKQMRQQAVGAGTLGVWLWKIGGWVIGAAAGFMAAYTWLTGRPPP</sequence>